<accession>A0A5B7EB78</accession>
<dbReference type="EMBL" id="VSRR010002424">
    <property type="protein sequence ID" value="MPC31382.1"/>
    <property type="molecule type" value="Genomic_DNA"/>
</dbReference>
<gene>
    <name evidence="2" type="ORF">E2C01_024668</name>
</gene>
<reference evidence="2 3" key="1">
    <citation type="submission" date="2019-05" db="EMBL/GenBank/DDBJ databases">
        <title>Another draft genome of Portunus trituberculatus and its Hox gene families provides insights of decapod evolution.</title>
        <authorList>
            <person name="Jeong J.-H."/>
            <person name="Song I."/>
            <person name="Kim S."/>
            <person name="Choi T."/>
            <person name="Kim D."/>
            <person name="Ryu S."/>
            <person name="Kim W."/>
        </authorList>
    </citation>
    <scope>NUCLEOTIDE SEQUENCE [LARGE SCALE GENOMIC DNA]</scope>
    <source>
        <tissue evidence="2">Muscle</tissue>
    </source>
</reference>
<dbReference type="Proteomes" id="UP000324222">
    <property type="component" value="Unassembled WGS sequence"/>
</dbReference>
<keyword evidence="3" id="KW-1185">Reference proteome</keyword>
<comment type="caution">
    <text evidence="2">The sequence shown here is derived from an EMBL/GenBank/DDBJ whole genome shotgun (WGS) entry which is preliminary data.</text>
</comment>
<organism evidence="2 3">
    <name type="scientific">Portunus trituberculatus</name>
    <name type="common">Swimming crab</name>
    <name type="synonym">Neptunus trituberculatus</name>
    <dbReference type="NCBI Taxonomy" id="210409"/>
    <lineage>
        <taxon>Eukaryota</taxon>
        <taxon>Metazoa</taxon>
        <taxon>Ecdysozoa</taxon>
        <taxon>Arthropoda</taxon>
        <taxon>Crustacea</taxon>
        <taxon>Multicrustacea</taxon>
        <taxon>Malacostraca</taxon>
        <taxon>Eumalacostraca</taxon>
        <taxon>Eucarida</taxon>
        <taxon>Decapoda</taxon>
        <taxon>Pleocyemata</taxon>
        <taxon>Brachyura</taxon>
        <taxon>Eubrachyura</taxon>
        <taxon>Portunoidea</taxon>
        <taxon>Portunidae</taxon>
        <taxon>Portuninae</taxon>
        <taxon>Portunus</taxon>
    </lineage>
</organism>
<sequence>MQSRTPRPGRSDSGSGQLLSTGPEAALSWPDLEQGERVLAAGQSKQEGRQETAASPVYGEGQDAGPLTDICGLKRASRPLSRLGAAGAAREPHPAPEEDQGHRPGPGRRSEGAEYPGSASRRSHRPETPRPTRHPEDLTL</sequence>
<evidence type="ECO:0000256" key="1">
    <source>
        <dbReference type="SAM" id="MobiDB-lite"/>
    </source>
</evidence>
<proteinExistence type="predicted"/>
<dbReference type="AlphaFoldDB" id="A0A5B7EB78"/>
<feature type="region of interest" description="Disordered" evidence="1">
    <location>
        <begin position="1"/>
        <end position="140"/>
    </location>
</feature>
<feature type="compositionally biased region" description="Basic and acidic residues" evidence="1">
    <location>
        <begin position="90"/>
        <end position="112"/>
    </location>
</feature>
<name>A0A5B7EB78_PORTR</name>
<evidence type="ECO:0000313" key="3">
    <source>
        <dbReference type="Proteomes" id="UP000324222"/>
    </source>
</evidence>
<protein>
    <submittedName>
        <fullName evidence="2">Uncharacterized protein</fullName>
    </submittedName>
</protein>
<evidence type="ECO:0000313" key="2">
    <source>
        <dbReference type="EMBL" id="MPC31382.1"/>
    </source>
</evidence>
<feature type="compositionally biased region" description="Basic and acidic residues" evidence="1">
    <location>
        <begin position="125"/>
        <end position="140"/>
    </location>
</feature>